<dbReference type="Pfam" id="PF00196">
    <property type="entry name" value="GerE"/>
    <property type="match status" value="1"/>
</dbReference>
<evidence type="ECO:0000256" key="3">
    <source>
        <dbReference type="ARBA" id="ARBA00023163"/>
    </source>
</evidence>
<dbReference type="CDD" id="cd06170">
    <property type="entry name" value="LuxR_C_like"/>
    <property type="match status" value="1"/>
</dbReference>
<dbReference type="Gene3D" id="1.10.10.10">
    <property type="entry name" value="Winged helix-like DNA-binding domain superfamily/Winged helix DNA-binding domain"/>
    <property type="match status" value="1"/>
</dbReference>
<dbReference type="SUPFAM" id="SSF46894">
    <property type="entry name" value="C-terminal effector domain of the bipartite response regulators"/>
    <property type="match status" value="1"/>
</dbReference>
<keyword evidence="3" id="KW-0804">Transcription</keyword>
<dbReference type="InterPro" id="IPR039420">
    <property type="entry name" value="WalR-like"/>
</dbReference>
<dbReference type="EMBL" id="JBHMEI010000021">
    <property type="protein sequence ID" value="MFB9204884.1"/>
    <property type="molecule type" value="Genomic_DNA"/>
</dbReference>
<dbReference type="PROSITE" id="PS50043">
    <property type="entry name" value="HTH_LUXR_2"/>
    <property type="match status" value="1"/>
</dbReference>
<reference evidence="5 6" key="1">
    <citation type="submission" date="2024-09" db="EMBL/GenBank/DDBJ databases">
        <authorList>
            <person name="Sun Q."/>
            <person name="Mori K."/>
        </authorList>
    </citation>
    <scope>NUCLEOTIDE SEQUENCE [LARGE SCALE GENOMIC DNA]</scope>
    <source>
        <strain evidence="5 6">CCM 3426</strain>
    </source>
</reference>
<keyword evidence="2" id="KW-0238">DNA-binding</keyword>
<dbReference type="InterPro" id="IPR000792">
    <property type="entry name" value="Tscrpt_reg_LuxR_C"/>
</dbReference>
<evidence type="ECO:0000259" key="4">
    <source>
        <dbReference type="PROSITE" id="PS50043"/>
    </source>
</evidence>
<dbReference type="InterPro" id="IPR036388">
    <property type="entry name" value="WH-like_DNA-bd_sf"/>
</dbReference>
<dbReference type="SMART" id="SM00421">
    <property type="entry name" value="HTH_LUXR"/>
    <property type="match status" value="1"/>
</dbReference>
<organism evidence="5 6">
    <name type="scientific">Nonomuraea spiralis</name>
    <dbReference type="NCBI Taxonomy" id="46182"/>
    <lineage>
        <taxon>Bacteria</taxon>
        <taxon>Bacillati</taxon>
        <taxon>Actinomycetota</taxon>
        <taxon>Actinomycetes</taxon>
        <taxon>Streptosporangiales</taxon>
        <taxon>Streptosporangiaceae</taxon>
        <taxon>Nonomuraea</taxon>
    </lineage>
</organism>
<comment type="caution">
    <text evidence="5">The sequence shown here is derived from an EMBL/GenBank/DDBJ whole genome shotgun (WGS) entry which is preliminary data.</text>
</comment>
<accession>A0ABV5IMA9</accession>
<dbReference type="PANTHER" id="PTHR43214:SF24">
    <property type="entry name" value="TRANSCRIPTIONAL REGULATORY PROTEIN NARL-RELATED"/>
    <property type="match status" value="1"/>
</dbReference>
<evidence type="ECO:0000256" key="1">
    <source>
        <dbReference type="ARBA" id="ARBA00023015"/>
    </source>
</evidence>
<evidence type="ECO:0000313" key="5">
    <source>
        <dbReference type="EMBL" id="MFB9204884.1"/>
    </source>
</evidence>
<proteinExistence type="predicted"/>
<gene>
    <name evidence="5" type="ORF">ACFFV7_27070</name>
</gene>
<dbReference type="PANTHER" id="PTHR43214">
    <property type="entry name" value="TWO-COMPONENT RESPONSE REGULATOR"/>
    <property type="match status" value="1"/>
</dbReference>
<evidence type="ECO:0000313" key="6">
    <source>
        <dbReference type="Proteomes" id="UP001589647"/>
    </source>
</evidence>
<dbReference type="Proteomes" id="UP001589647">
    <property type="component" value="Unassembled WGS sequence"/>
</dbReference>
<keyword evidence="6" id="KW-1185">Reference proteome</keyword>
<dbReference type="RefSeq" id="WP_189649677.1">
    <property type="nucleotide sequence ID" value="NZ_BMRC01000010.1"/>
</dbReference>
<evidence type="ECO:0000256" key="2">
    <source>
        <dbReference type="ARBA" id="ARBA00023125"/>
    </source>
</evidence>
<name>A0ABV5IMA9_9ACTN</name>
<feature type="domain" description="HTH luxR-type" evidence="4">
    <location>
        <begin position="249"/>
        <end position="314"/>
    </location>
</feature>
<dbReference type="InterPro" id="IPR016032">
    <property type="entry name" value="Sig_transdc_resp-reg_C-effctor"/>
</dbReference>
<sequence length="316" mass="34630">MSEETMARQVYARMRRHRESFGEAAVGLGLRGAEIERARDRLVKLGLLNPGAEIAVDAMAALNRMLLGGEELLGMLAEQRAASRELTEHYLRLDGDPQDARVEFFPRSQVEPLRVKLRVATARARTEIMAMHMPHAWEADRLAHSRAEDTDAAARGLRVRIMHAQSQLAQPLLREHVHGLLGAGVEVRTMPFVPVRLIMVDRELLVVEVMPGDLMAGAMLIEGSGLVASYAALFDYCWMTASEPGDVPRAADGDELTEQQRAVLRLLATGAKDDAIARALGVSNRTVTRVVAELTALLDAGSRFQAGVRAAKLGWT</sequence>
<keyword evidence="1" id="KW-0805">Transcription regulation</keyword>
<protein>
    <submittedName>
        <fullName evidence="5">LuxR C-terminal-related transcriptional regulator</fullName>
    </submittedName>
</protein>